<dbReference type="STRING" id="1774273.LPB03_14725"/>
<dbReference type="KEGG" id="pob:LPB03_14725"/>
<dbReference type="EMBL" id="LSFM01000025">
    <property type="protein sequence ID" value="OBY62004.1"/>
    <property type="molecule type" value="Genomic_DNA"/>
</dbReference>
<keyword evidence="1" id="KW-0732">Signal</keyword>
<evidence type="ECO:0000313" key="3">
    <source>
        <dbReference type="Proteomes" id="UP000092584"/>
    </source>
</evidence>
<dbReference type="OrthoDB" id="1068986at2"/>
<feature type="signal peptide" evidence="1">
    <location>
        <begin position="1"/>
        <end position="18"/>
    </location>
</feature>
<dbReference type="Pfam" id="PF09697">
    <property type="entry name" value="Porph_ging"/>
    <property type="match status" value="1"/>
</dbReference>
<dbReference type="Proteomes" id="UP000092584">
    <property type="component" value="Unassembled WGS sequence"/>
</dbReference>
<dbReference type="NCBIfam" id="TIGR01200">
    <property type="entry name" value="GLPGLI"/>
    <property type="match status" value="1"/>
</dbReference>
<evidence type="ECO:0000313" key="2">
    <source>
        <dbReference type="EMBL" id="OBY62004.1"/>
    </source>
</evidence>
<evidence type="ECO:0008006" key="4">
    <source>
        <dbReference type="Google" id="ProtNLM"/>
    </source>
</evidence>
<feature type="chain" id="PRO_5008615428" description="GLPGLI family protein" evidence="1">
    <location>
        <begin position="19"/>
        <end position="280"/>
    </location>
</feature>
<accession>A0A1B8TR14</accession>
<sequence length="280" mass="31315">MKTIITTLALVFITALNAQNFTGKAIYKTSKKSSIKFGNDQEGISDKMQEELQKRIQKMNQKTFILNFDKTTSIYKEEEKLEAPKTKPGSSGINVISLGGSGSTDVYYKNIKEKKFANKTEIMGKAFLVKDKLKEYDWELSSETKNIGKYTCYKATFTKEVENTNMSIANGETKETTTKETIVTTAWYTTQIAISNGPKDYQGLPGLILEINDGTNMIVCTEIILNPENAATIEEPTKGKVVSLKKFTKIKKEKNDELMEKMKSRKGMDLGNGINIKMGG</sequence>
<name>A0A1B8TR14_9FLAO</name>
<gene>
    <name evidence="2" type="ORF">LPB3_14580</name>
</gene>
<dbReference type="RefSeq" id="WP_065320359.1">
    <property type="nucleotide sequence ID" value="NZ_CP017477.1"/>
</dbReference>
<dbReference type="InterPro" id="IPR005901">
    <property type="entry name" value="GLPGLI"/>
</dbReference>
<reference evidence="3" key="1">
    <citation type="submission" date="2016-02" db="EMBL/GenBank/DDBJ databases">
        <authorList>
            <person name="Shin S.-K."/>
            <person name="Yi H."/>
            <person name="Kim E."/>
        </authorList>
    </citation>
    <scope>NUCLEOTIDE SEQUENCE [LARGE SCALE GENOMIC DNA]</scope>
    <source>
        <strain evidence="3">LPB0003</strain>
    </source>
</reference>
<organism evidence="2 3">
    <name type="scientific">Polaribacter vadi</name>
    <dbReference type="NCBI Taxonomy" id="1774273"/>
    <lineage>
        <taxon>Bacteria</taxon>
        <taxon>Pseudomonadati</taxon>
        <taxon>Bacteroidota</taxon>
        <taxon>Flavobacteriia</taxon>
        <taxon>Flavobacteriales</taxon>
        <taxon>Flavobacteriaceae</taxon>
    </lineage>
</organism>
<evidence type="ECO:0000256" key="1">
    <source>
        <dbReference type="SAM" id="SignalP"/>
    </source>
</evidence>
<comment type="caution">
    <text evidence="2">The sequence shown here is derived from an EMBL/GenBank/DDBJ whole genome shotgun (WGS) entry which is preliminary data.</text>
</comment>
<proteinExistence type="predicted"/>
<keyword evidence="3" id="KW-1185">Reference proteome</keyword>
<protein>
    <recommendedName>
        <fullName evidence="4">GLPGLI family protein</fullName>
    </recommendedName>
</protein>
<dbReference type="AlphaFoldDB" id="A0A1B8TR14"/>